<sequence>MLPIDSTVRSATWTDRSATHSLKVAPERLARGTAADLDHVRLDDDLKGMVPYYLTITYTNTGSAPLAQPDPESHFTVTLADGTPGRAVTLWNTNTLATASSRPLPDDCGAAGPASVAAKATATVCQLVMLPKGRTPVTVAYADEAGATLLWKVGDGEGDDNDGRLLAARTSAESSYKDVTTKGDAVPLRVTPKSVEAGRLKDLGDYDLGSTSKRLVPWYVTLQYRNLGKEKLLPVMDDGVGLRTAGGREVQPVPLIDFSGAGEGEGIDQCRGSVPHTRLAPGSTLTLCTIHLLPEGDRPAMVSFQGEGNGVRTLTWRAD</sequence>
<gene>
    <name evidence="1" type="ORF">ACFQGO_15805</name>
</gene>
<reference evidence="2" key="1">
    <citation type="journal article" date="2019" name="Int. J. Syst. Evol. Microbiol.">
        <title>The Global Catalogue of Microorganisms (GCM) 10K type strain sequencing project: providing services to taxonomists for standard genome sequencing and annotation.</title>
        <authorList>
            <consortium name="The Broad Institute Genomics Platform"/>
            <consortium name="The Broad Institute Genome Sequencing Center for Infectious Disease"/>
            <person name="Wu L."/>
            <person name="Ma J."/>
        </authorList>
    </citation>
    <scope>NUCLEOTIDE SEQUENCE [LARGE SCALE GENOMIC DNA]</scope>
    <source>
        <strain evidence="2">JCM 9918</strain>
    </source>
</reference>
<dbReference type="Proteomes" id="UP001596112">
    <property type="component" value="Unassembled WGS sequence"/>
</dbReference>
<protein>
    <submittedName>
        <fullName evidence="1">Uncharacterized protein</fullName>
    </submittedName>
</protein>
<dbReference type="EMBL" id="JBHSNZ010000009">
    <property type="protein sequence ID" value="MFC5808949.1"/>
    <property type="molecule type" value="Genomic_DNA"/>
</dbReference>
<evidence type="ECO:0000313" key="1">
    <source>
        <dbReference type="EMBL" id="MFC5808949.1"/>
    </source>
</evidence>
<dbReference type="RefSeq" id="WP_272169277.1">
    <property type="nucleotide sequence ID" value="NZ_JAQOSL010000009.1"/>
</dbReference>
<comment type="caution">
    <text evidence="1">The sequence shown here is derived from an EMBL/GenBank/DDBJ whole genome shotgun (WGS) entry which is preliminary data.</text>
</comment>
<accession>A0ABW1B852</accession>
<proteinExistence type="predicted"/>
<organism evidence="1 2">
    <name type="scientific">Streptomyces heilongjiangensis</name>
    <dbReference type="NCBI Taxonomy" id="945052"/>
    <lineage>
        <taxon>Bacteria</taxon>
        <taxon>Bacillati</taxon>
        <taxon>Actinomycetota</taxon>
        <taxon>Actinomycetes</taxon>
        <taxon>Kitasatosporales</taxon>
        <taxon>Streptomycetaceae</taxon>
        <taxon>Streptomyces</taxon>
    </lineage>
</organism>
<evidence type="ECO:0000313" key="2">
    <source>
        <dbReference type="Proteomes" id="UP001596112"/>
    </source>
</evidence>
<name>A0ABW1B852_9ACTN</name>
<keyword evidence="2" id="KW-1185">Reference proteome</keyword>